<dbReference type="SUPFAM" id="SSF46785">
    <property type="entry name" value="Winged helix' DNA-binding domain"/>
    <property type="match status" value="1"/>
</dbReference>
<dbReference type="EMBL" id="BAABIS010000001">
    <property type="protein sequence ID" value="GAA4858595.1"/>
    <property type="molecule type" value="Genomic_DNA"/>
</dbReference>
<dbReference type="InterPro" id="IPR039422">
    <property type="entry name" value="MarR/SlyA-like"/>
</dbReference>
<dbReference type="Pfam" id="PF01047">
    <property type="entry name" value="MarR"/>
    <property type="match status" value="1"/>
</dbReference>
<dbReference type="RefSeq" id="WP_345698248.1">
    <property type="nucleotide sequence ID" value="NZ_BAABIS010000001.1"/>
</dbReference>
<dbReference type="InterPro" id="IPR036390">
    <property type="entry name" value="WH_DNA-bd_sf"/>
</dbReference>
<dbReference type="SMART" id="SM00347">
    <property type="entry name" value="HTH_MARR"/>
    <property type="match status" value="1"/>
</dbReference>
<proteinExistence type="predicted"/>
<dbReference type="PANTHER" id="PTHR33164">
    <property type="entry name" value="TRANSCRIPTIONAL REGULATOR, MARR FAMILY"/>
    <property type="match status" value="1"/>
</dbReference>
<feature type="domain" description="HTH marR-type" evidence="1">
    <location>
        <begin position="34"/>
        <end position="171"/>
    </location>
</feature>
<protein>
    <submittedName>
        <fullName evidence="2">MarR family transcriptional regulator</fullName>
    </submittedName>
</protein>
<gene>
    <name evidence="2" type="ORF">GCM10023235_40410</name>
</gene>
<dbReference type="InterPro" id="IPR036388">
    <property type="entry name" value="WH-like_DNA-bd_sf"/>
</dbReference>
<dbReference type="InterPro" id="IPR000835">
    <property type="entry name" value="HTH_MarR-typ"/>
</dbReference>
<evidence type="ECO:0000313" key="3">
    <source>
        <dbReference type="Proteomes" id="UP001501752"/>
    </source>
</evidence>
<dbReference type="Proteomes" id="UP001501752">
    <property type="component" value="Unassembled WGS sequence"/>
</dbReference>
<accession>A0ABP9DWR0</accession>
<evidence type="ECO:0000259" key="1">
    <source>
        <dbReference type="PROSITE" id="PS50995"/>
    </source>
</evidence>
<dbReference type="PRINTS" id="PR00598">
    <property type="entry name" value="HTHMARR"/>
</dbReference>
<dbReference type="Gene3D" id="1.10.10.10">
    <property type="entry name" value="Winged helix-like DNA-binding domain superfamily/Winged helix DNA-binding domain"/>
    <property type="match status" value="1"/>
</dbReference>
<keyword evidence="3" id="KW-1185">Reference proteome</keyword>
<comment type="caution">
    <text evidence="2">The sequence shown here is derived from an EMBL/GenBank/DDBJ whole genome shotgun (WGS) entry which is preliminary data.</text>
</comment>
<dbReference type="PROSITE" id="PS50995">
    <property type="entry name" value="HTH_MARR_2"/>
    <property type="match status" value="1"/>
</dbReference>
<organism evidence="2 3">
    <name type="scientific">Kitasatospora terrestris</name>
    <dbReference type="NCBI Taxonomy" id="258051"/>
    <lineage>
        <taxon>Bacteria</taxon>
        <taxon>Bacillati</taxon>
        <taxon>Actinomycetota</taxon>
        <taxon>Actinomycetes</taxon>
        <taxon>Kitasatosporales</taxon>
        <taxon>Streptomycetaceae</taxon>
        <taxon>Kitasatospora</taxon>
    </lineage>
</organism>
<reference evidence="3" key="1">
    <citation type="journal article" date="2019" name="Int. J. Syst. Evol. Microbiol.">
        <title>The Global Catalogue of Microorganisms (GCM) 10K type strain sequencing project: providing services to taxonomists for standard genome sequencing and annotation.</title>
        <authorList>
            <consortium name="The Broad Institute Genomics Platform"/>
            <consortium name="The Broad Institute Genome Sequencing Center for Infectious Disease"/>
            <person name="Wu L."/>
            <person name="Ma J."/>
        </authorList>
    </citation>
    <scope>NUCLEOTIDE SEQUENCE [LARGE SCALE GENOMIC DNA]</scope>
    <source>
        <strain evidence="3">JCM 13006</strain>
    </source>
</reference>
<evidence type="ECO:0000313" key="2">
    <source>
        <dbReference type="EMBL" id="GAA4858595.1"/>
    </source>
</evidence>
<dbReference type="PANTHER" id="PTHR33164:SF43">
    <property type="entry name" value="HTH-TYPE TRANSCRIPTIONAL REPRESSOR YETL"/>
    <property type="match status" value="1"/>
</dbReference>
<name>A0ABP9DWR0_9ACTN</name>
<sequence>MKQVHTSSDSPSDPAGLRYDPRVREVMTAFTQGGDTLALEAAAATRAAHHAVERLRSHGSEGRGLSSGALDVLIRLSATPDGMSIGELARAGDVTSRNITGLVDTLERDSLARRAPDPQDRRAVRVHITDAGRAWLDSFRHPTQHAMSAVFHGFTPDELAQLRHLCLRLVDNQRRIEQYLAPGGQ</sequence>